<proteinExistence type="predicted"/>
<protein>
    <recommendedName>
        <fullName evidence="3">Lipoprotein</fullName>
    </recommendedName>
</protein>
<evidence type="ECO:0000313" key="1">
    <source>
        <dbReference type="EMBL" id="MBM6617819.1"/>
    </source>
</evidence>
<accession>A0ABS2DH87</accession>
<reference evidence="1 2" key="1">
    <citation type="submission" date="2021-02" db="EMBL/GenBank/DDBJ databases">
        <title>Bacillus sp. RD4P76, an endophyte from a halophyte.</title>
        <authorList>
            <person name="Sun J.-Q."/>
        </authorList>
    </citation>
    <scope>NUCLEOTIDE SEQUENCE [LARGE SCALE GENOMIC DNA]</scope>
    <source>
        <strain evidence="1 2">RD4P76</strain>
    </source>
</reference>
<dbReference type="Proteomes" id="UP001518925">
    <property type="component" value="Unassembled WGS sequence"/>
</dbReference>
<organism evidence="1 2">
    <name type="scientific">Bacillus suaedaesalsae</name>
    <dbReference type="NCBI Taxonomy" id="2810349"/>
    <lineage>
        <taxon>Bacteria</taxon>
        <taxon>Bacillati</taxon>
        <taxon>Bacillota</taxon>
        <taxon>Bacilli</taxon>
        <taxon>Bacillales</taxon>
        <taxon>Bacillaceae</taxon>
        <taxon>Bacillus</taxon>
    </lineage>
</organism>
<sequence>MKKIINLTILLMLLAGCDGHGNSQLERIEVQKVSEEGNYEETIMITDMERIDLIKETFIEVNWEPNTKAEMARKEDLLAALFYSFDKNMPERLYEYRIWFNSNETATIISNNEKEGYGKLDKENAEKLKENLLN</sequence>
<name>A0ABS2DH87_9BACI</name>
<dbReference type="EMBL" id="JAFELM010000028">
    <property type="protein sequence ID" value="MBM6617819.1"/>
    <property type="molecule type" value="Genomic_DNA"/>
</dbReference>
<gene>
    <name evidence="1" type="ORF">JR050_09080</name>
</gene>
<evidence type="ECO:0000313" key="2">
    <source>
        <dbReference type="Proteomes" id="UP001518925"/>
    </source>
</evidence>
<dbReference type="PROSITE" id="PS51257">
    <property type="entry name" value="PROKAR_LIPOPROTEIN"/>
    <property type="match status" value="1"/>
</dbReference>
<keyword evidence="2" id="KW-1185">Reference proteome</keyword>
<evidence type="ECO:0008006" key="3">
    <source>
        <dbReference type="Google" id="ProtNLM"/>
    </source>
</evidence>
<comment type="caution">
    <text evidence="1">The sequence shown here is derived from an EMBL/GenBank/DDBJ whole genome shotgun (WGS) entry which is preliminary data.</text>
</comment>
<dbReference type="RefSeq" id="WP_204203185.1">
    <property type="nucleotide sequence ID" value="NZ_JAFELM010000028.1"/>
</dbReference>